<evidence type="ECO:0000256" key="2">
    <source>
        <dbReference type="ARBA" id="ARBA00023033"/>
    </source>
</evidence>
<keyword evidence="2 4" id="KW-0503">Monooxygenase</keyword>
<feature type="domain" description="FAD-binding" evidence="3">
    <location>
        <begin position="279"/>
        <end position="344"/>
    </location>
</feature>
<gene>
    <name evidence="4" type="ORF">Q8791_23940</name>
</gene>
<name>A0ABU7KDG1_9ACTN</name>
<accession>A0ABU7KDG1</accession>
<dbReference type="RefSeq" id="WP_330094041.1">
    <property type="nucleotide sequence ID" value="NZ_JAUZMY010000027.1"/>
</dbReference>
<dbReference type="GO" id="GO:0004497">
    <property type="term" value="F:monooxygenase activity"/>
    <property type="evidence" value="ECO:0007669"/>
    <property type="project" value="UniProtKB-KW"/>
</dbReference>
<dbReference type="InterPro" id="IPR002938">
    <property type="entry name" value="FAD-bd"/>
</dbReference>
<feature type="domain" description="FAD-binding" evidence="3">
    <location>
        <begin position="2"/>
        <end position="168"/>
    </location>
</feature>
<proteinExistence type="predicted"/>
<reference evidence="4 5" key="1">
    <citation type="submission" date="2023-08" db="EMBL/GenBank/DDBJ databases">
        <authorList>
            <person name="Girao M."/>
            <person name="Carvalho M.F."/>
        </authorList>
    </citation>
    <scope>NUCLEOTIDE SEQUENCE [LARGE SCALE GENOMIC DNA]</scope>
    <source>
        <strain evidence="4 5">CT-R113</strain>
    </source>
</reference>
<protein>
    <submittedName>
        <fullName evidence="4">FAD-dependent monooxygenase</fullName>
    </submittedName>
</protein>
<dbReference type="EMBL" id="JAUZMY010000027">
    <property type="protein sequence ID" value="MEE2040273.1"/>
    <property type="molecule type" value="Genomic_DNA"/>
</dbReference>
<dbReference type="PRINTS" id="PR00420">
    <property type="entry name" value="RNGMNOXGNASE"/>
</dbReference>
<evidence type="ECO:0000313" key="5">
    <source>
        <dbReference type="Proteomes" id="UP001356095"/>
    </source>
</evidence>
<evidence type="ECO:0000313" key="4">
    <source>
        <dbReference type="EMBL" id="MEE2040273.1"/>
    </source>
</evidence>
<dbReference type="InterPro" id="IPR050493">
    <property type="entry name" value="FAD-dep_Monooxygenase_BioMet"/>
</dbReference>
<keyword evidence="1" id="KW-0560">Oxidoreductase</keyword>
<dbReference type="Gene3D" id="3.50.50.60">
    <property type="entry name" value="FAD/NAD(P)-binding domain"/>
    <property type="match status" value="1"/>
</dbReference>
<dbReference type="PANTHER" id="PTHR13789">
    <property type="entry name" value="MONOOXYGENASE"/>
    <property type="match status" value="1"/>
</dbReference>
<evidence type="ECO:0000256" key="1">
    <source>
        <dbReference type="ARBA" id="ARBA00023002"/>
    </source>
</evidence>
<dbReference type="InterPro" id="IPR036188">
    <property type="entry name" value="FAD/NAD-bd_sf"/>
</dbReference>
<sequence length="401" mass="42338">MRVLISGGGIGGPVLAIALRRAGVDAQVFEAHDGPATALGSHLGLAPNGLSVLDTLGLLDTVTAAASFPSDRIEFRSGTGRLLGTLDDGSSRQGEGLRTITITRGLLQTALAGEAAARGVPVAYGRRLVSHTDTGRGVRVAFADGTTAEGDVLVGADGIHSPVRRAMDPGAPEPAYTGLLNMGGRLPRGALPDTPEGTTRMVFGRRAFLGYQTGSDGALWFVNLPHPDQAAADTPPAGGWKNHVRGLFADEQPHVAAALEQAEETAFTPLGVYDIASLPRWTRGRVALLGDAAHAMSSSSGQGASQALEDALVLAMCLRDVPDPAGALRAYERIRRDRVERVVAEGRRRSAGKLATGRVQVFLRDLFLPVAFRVISRFDQHAWVFGHRVDFTDTVRVPAER</sequence>
<dbReference type="Pfam" id="PF01494">
    <property type="entry name" value="FAD_binding_3"/>
    <property type="match status" value="2"/>
</dbReference>
<organism evidence="4 5">
    <name type="scientific">Nocardiopsis codii</name>
    <dbReference type="NCBI Taxonomy" id="3065942"/>
    <lineage>
        <taxon>Bacteria</taxon>
        <taxon>Bacillati</taxon>
        <taxon>Actinomycetota</taxon>
        <taxon>Actinomycetes</taxon>
        <taxon>Streptosporangiales</taxon>
        <taxon>Nocardiopsidaceae</taxon>
        <taxon>Nocardiopsis</taxon>
    </lineage>
</organism>
<evidence type="ECO:0000259" key="3">
    <source>
        <dbReference type="Pfam" id="PF01494"/>
    </source>
</evidence>
<dbReference type="Proteomes" id="UP001356095">
    <property type="component" value="Unassembled WGS sequence"/>
</dbReference>
<comment type="caution">
    <text evidence="4">The sequence shown here is derived from an EMBL/GenBank/DDBJ whole genome shotgun (WGS) entry which is preliminary data.</text>
</comment>
<keyword evidence="5" id="KW-1185">Reference proteome</keyword>
<dbReference type="SUPFAM" id="SSF51905">
    <property type="entry name" value="FAD/NAD(P)-binding domain"/>
    <property type="match status" value="1"/>
</dbReference>
<dbReference type="PANTHER" id="PTHR13789:SF309">
    <property type="entry name" value="PUTATIVE (AFU_ORTHOLOGUE AFUA_6G14510)-RELATED"/>
    <property type="match status" value="1"/>
</dbReference>